<dbReference type="Gene3D" id="3.40.50.300">
    <property type="entry name" value="P-loop containing nucleotide triphosphate hydrolases"/>
    <property type="match status" value="1"/>
</dbReference>
<dbReference type="InterPro" id="IPR027417">
    <property type="entry name" value="P-loop_NTPase"/>
</dbReference>
<evidence type="ECO:0000256" key="2">
    <source>
        <dbReference type="ARBA" id="ARBA00011984"/>
    </source>
</evidence>
<protein>
    <recommendedName>
        <fullName evidence="2">small monomeric GTPase</fullName>
        <ecNumber evidence="2">3.6.5.2</ecNumber>
    </recommendedName>
</protein>
<name>A0A8J2WCE4_9CRUS</name>
<dbReference type="OrthoDB" id="18798at2759"/>
<gene>
    <name evidence="6" type="ORF">DGAL_LOCUS3633</name>
</gene>
<dbReference type="SMART" id="SM00174">
    <property type="entry name" value="RHO"/>
    <property type="match status" value="1"/>
</dbReference>
<dbReference type="AlphaFoldDB" id="A0A8J2WCE4"/>
<dbReference type="GO" id="GO:0005525">
    <property type="term" value="F:GTP binding"/>
    <property type="evidence" value="ECO:0007669"/>
    <property type="project" value="InterPro"/>
</dbReference>
<comment type="catalytic activity">
    <reaction evidence="4">
        <text>GTP + H2O = GDP + phosphate + H(+)</text>
        <dbReference type="Rhea" id="RHEA:19669"/>
        <dbReference type="ChEBI" id="CHEBI:15377"/>
        <dbReference type="ChEBI" id="CHEBI:15378"/>
        <dbReference type="ChEBI" id="CHEBI:37565"/>
        <dbReference type="ChEBI" id="CHEBI:43474"/>
        <dbReference type="ChEBI" id="CHEBI:58189"/>
        <dbReference type="EC" id="3.6.5.2"/>
    </reaction>
</comment>
<evidence type="ECO:0000256" key="4">
    <source>
        <dbReference type="ARBA" id="ARBA00048098"/>
    </source>
</evidence>
<dbReference type="SMART" id="SM00175">
    <property type="entry name" value="RAB"/>
    <property type="match status" value="1"/>
</dbReference>
<proteinExistence type="inferred from homology"/>
<dbReference type="PRINTS" id="PR00449">
    <property type="entry name" value="RASTRNSFRMNG"/>
</dbReference>
<dbReference type="EC" id="3.6.5.2" evidence="2"/>
<dbReference type="PROSITE" id="PS51421">
    <property type="entry name" value="RAS"/>
    <property type="match status" value="1"/>
</dbReference>
<evidence type="ECO:0000313" key="7">
    <source>
        <dbReference type="Proteomes" id="UP000789390"/>
    </source>
</evidence>
<keyword evidence="3" id="KW-0378">Hydrolase</keyword>
<dbReference type="EMBL" id="CAKKLH010000057">
    <property type="protein sequence ID" value="CAH0101304.1"/>
    <property type="molecule type" value="Genomic_DNA"/>
</dbReference>
<keyword evidence="7" id="KW-1185">Reference proteome</keyword>
<sequence length="318" mass="35348">MKDSSLAINNNNNNIKTTNSSSGNNNKLCVTVVGSSAVGKTALTVQYLTNRFIGDYYSGTDMTYPHSFSYMGGSLKTNVDILDISRPSSDVSIREEDEMISSLVDNCPEKCIAFLVVYSLTNSKSFKRAREILSKLPFNSPKYLVANQLDLQHRRQVSRLEGQTVADQFGCPFDEFSAVESLYEGQQCGVKIVFHKLIRQLISNSHVLPYPRMIRFSAFSKMIGAIVSKTRHHSNNKLQQQQQQQQNNKRKSSMSSCSNSSGNNSSGSVDSIATLTPEMSLLHIDNAHLMYGVKSKAIPIIRREMSMSNYPSSQIASI</sequence>
<dbReference type="GO" id="GO:0003925">
    <property type="term" value="F:G protein activity"/>
    <property type="evidence" value="ECO:0007669"/>
    <property type="project" value="UniProtKB-EC"/>
</dbReference>
<organism evidence="6 7">
    <name type="scientific">Daphnia galeata</name>
    <dbReference type="NCBI Taxonomy" id="27404"/>
    <lineage>
        <taxon>Eukaryota</taxon>
        <taxon>Metazoa</taxon>
        <taxon>Ecdysozoa</taxon>
        <taxon>Arthropoda</taxon>
        <taxon>Crustacea</taxon>
        <taxon>Branchiopoda</taxon>
        <taxon>Diplostraca</taxon>
        <taxon>Cladocera</taxon>
        <taxon>Anomopoda</taxon>
        <taxon>Daphniidae</taxon>
        <taxon>Daphnia</taxon>
    </lineage>
</organism>
<comment type="similarity">
    <text evidence="1">Belongs to the small GTPase superfamily. Ras family.</text>
</comment>
<accession>A0A8J2WCE4</accession>
<dbReference type="Proteomes" id="UP000789390">
    <property type="component" value="Unassembled WGS sequence"/>
</dbReference>
<evidence type="ECO:0000256" key="5">
    <source>
        <dbReference type="SAM" id="MobiDB-lite"/>
    </source>
</evidence>
<feature type="compositionally biased region" description="Low complexity" evidence="5">
    <location>
        <begin position="239"/>
        <end position="268"/>
    </location>
</feature>
<dbReference type="PROSITE" id="PS51419">
    <property type="entry name" value="RAB"/>
    <property type="match status" value="1"/>
</dbReference>
<dbReference type="SUPFAM" id="SSF52540">
    <property type="entry name" value="P-loop containing nucleoside triphosphate hydrolases"/>
    <property type="match status" value="1"/>
</dbReference>
<dbReference type="PANTHER" id="PTHR45704">
    <property type="entry name" value="RAS-LIKE FAMILY MEMBER 11"/>
    <property type="match status" value="1"/>
</dbReference>
<dbReference type="Pfam" id="PF00071">
    <property type="entry name" value="Ras"/>
    <property type="match status" value="1"/>
</dbReference>
<evidence type="ECO:0000313" key="6">
    <source>
        <dbReference type="EMBL" id="CAH0101304.1"/>
    </source>
</evidence>
<feature type="region of interest" description="Disordered" evidence="5">
    <location>
        <begin position="1"/>
        <end position="20"/>
    </location>
</feature>
<dbReference type="InterPro" id="IPR001806">
    <property type="entry name" value="Small_GTPase"/>
</dbReference>
<comment type="caution">
    <text evidence="6">The sequence shown here is derived from an EMBL/GenBank/DDBJ whole genome shotgun (WGS) entry which is preliminary data.</text>
</comment>
<evidence type="ECO:0000256" key="1">
    <source>
        <dbReference type="ARBA" id="ARBA00008344"/>
    </source>
</evidence>
<feature type="region of interest" description="Disordered" evidence="5">
    <location>
        <begin position="231"/>
        <end position="269"/>
    </location>
</feature>
<feature type="compositionally biased region" description="Low complexity" evidence="5">
    <location>
        <begin position="8"/>
        <end position="20"/>
    </location>
</feature>
<dbReference type="SMART" id="SM00173">
    <property type="entry name" value="RAS"/>
    <property type="match status" value="1"/>
</dbReference>
<dbReference type="InterPro" id="IPR051065">
    <property type="entry name" value="Ras-related_GTPase"/>
</dbReference>
<evidence type="ECO:0000256" key="3">
    <source>
        <dbReference type="ARBA" id="ARBA00022801"/>
    </source>
</evidence>
<reference evidence="6" key="1">
    <citation type="submission" date="2021-11" db="EMBL/GenBank/DDBJ databases">
        <authorList>
            <person name="Schell T."/>
        </authorList>
    </citation>
    <scope>NUCLEOTIDE SEQUENCE</scope>
    <source>
        <strain evidence="6">M5</strain>
    </source>
</reference>